<reference evidence="2" key="2">
    <citation type="submission" date="2010-11" db="EMBL/GenBank/DDBJ databases">
        <authorList>
            <consortium name="The Broad Institute Genome Sequencing Platform"/>
            <person name="Earl A."/>
            <person name="Ward D."/>
            <person name="Feldgarden M."/>
            <person name="Gevers D."/>
            <person name="Butler R."/>
            <person name="Young S.K."/>
            <person name="Zeng Q."/>
            <person name="Gargeya S."/>
            <person name="Fitzgerald M."/>
            <person name="Haas B."/>
            <person name="Abouelleil A."/>
            <person name="Alvarado L."/>
            <person name="Arachchi H.M."/>
            <person name="Berlin A."/>
            <person name="Brown A."/>
            <person name="Chapman S.B."/>
            <person name="Chen Z."/>
            <person name="Dunbar C."/>
            <person name="Freedman E."/>
            <person name="Gearin G."/>
            <person name="Gellesch M."/>
            <person name="Goldberg J."/>
            <person name="Griggs A."/>
            <person name="Gujja S."/>
            <person name="Heilman E."/>
            <person name="Heiman D."/>
            <person name="Howarth C."/>
            <person name="Larson L."/>
            <person name="Lui A."/>
            <person name="MacDonald P.J.P."/>
            <person name="Mehta T."/>
            <person name="Montmayeur A."/>
            <person name="Murphy C."/>
            <person name="Neiman D."/>
            <person name="Pearson M."/>
            <person name="Priest M."/>
            <person name="Roberts A."/>
            <person name="Saif S."/>
            <person name="Shea T."/>
            <person name="Shenoy N."/>
            <person name="Sisk P."/>
            <person name="Stolte C."/>
            <person name="Sykes S."/>
            <person name="White J."/>
            <person name="Yandava C."/>
            <person name="Wortman J."/>
            <person name="Nusbaum C."/>
            <person name="Birren B."/>
        </authorList>
    </citation>
    <scope>NUCLEOTIDE SEQUENCE</scope>
    <source>
        <strain evidence="2">P1A1 Lamole</strain>
    </source>
</reference>
<evidence type="ECO:0000313" key="2">
    <source>
        <dbReference type="EMBL" id="KDE04150.1"/>
    </source>
</evidence>
<keyword evidence="1" id="KW-0732">Signal</keyword>
<dbReference type="AlphaFoldDB" id="U5HE26"/>
<dbReference type="OrthoDB" id="2523521at2759"/>
<proteinExistence type="predicted"/>
<gene>
    <name evidence="2" type="ORF">MVLG_05376</name>
</gene>
<evidence type="ECO:0000313" key="4">
    <source>
        <dbReference type="Proteomes" id="UP000017200"/>
    </source>
</evidence>
<organism evidence="2">
    <name type="scientific">Microbotryum lychnidis-dioicae (strain p1A1 Lamole / MvSl-1064)</name>
    <name type="common">Anther smut fungus</name>
    <dbReference type="NCBI Taxonomy" id="683840"/>
    <lineage>
        <taxon>Eukaryota</taxon>
        <taxon>Fungi</taxon>
        <taxon>Dikarya</taxon>
        <taxon>Basidiomycota</taxon>
        <taxon>Pucciniomycotina</taxon>
        <taxon>Microbotryomycetes</taxon>
        <taxon>Microbotryales</taxon>
        <taxon>Microbotryaceae</taxon>
        <taxon>Microbotryum</taxon>
    </lineage>
</organism>
<name>U5HE26_USTV1</name>
<protein>
    <recommendedName>
        <fullName evidence="5">PNPLA domain-containing protein</fullName>
    </recommendedName>
</protein>
<reference evidence="4" key="1">
    <citation type="submission" date="2010-11" db="EMBL/GenBank/DDBJ databases">
        <title>The genome sequence of Microbotryum violaceum strain p1A1 Lamole.</title>
        <authorList>
            <person name="Cuomo C."/>
            <person name="Perlin M."/>
            <person name="Young S.K."/>
            <person name="Zeng Q."/>
            <person name="Gargeya S."/>
            <person name="Alvarado L."/>
            <person name="Berlin A."/>
            <person name="Chapman S.B."/>
            <person name="Chen Z."/>
            <person name="Freedman E."/>
            <person name="Gellesch M."/>
            <person name="Goldberg J."/>
            <person name="Griggs A."/>
            <person name="Gujja S."/>
            <person name="Heilman E."/>
            <person name="Heiman D."/>
            <person name="Howarth C."/>
            <person name="Mehta T."/>
            <person name="Neiman D."/>
            <person name="Pearson M."/>
            <person name="Roberts A."/>
            <person name="Saif S."/>
            <person name="Shea T."/>
            <person name="Shenoy N."/>
            <person name="Sisk P."/>
            <person name="Stolte C."/>
            <person name="Sykes S."/>
            <person name="White J."/>
            <person name="Yandava C."/>
            <person name="Haas B."/>
            <person name="Nusbaum C."/>
            <person name="Birren B."/>
        </authorList>
    </citation>
    <scope>NUCLEOTIDE SEQUENCE [LARGE SCALE GENOMIC DNA]</scope>
    <source>
        <strain evidence="4">p1A1 Lamole</strain>
    </source>
</reference>
<keyword evidence="4" id="KW-1185">Reference proteome</keyword>
<evidence type="ECO:0008006" key="5">
    <source>
        <dbReference type="Google" id="ProtNLM"/>
    </source>
</evidence>
<accession>U5HE26</accession>
<dbReference type="HOGENOM" id="CLU_440887_0_0_1"/>
<dbReference type="EMBL" id="AEIJ01000565">
    <property type="status" value="NOT_ANNOTATED_CDS"/>
    <property type="molecule type" value="Genomic_DNA"/>
</dbReference>
<feature type="chain" id="PRO_5009724573" description="PNPLA domain-containing protein" evidence="1">
    <location>
        <begin position="20"/>
        <end position="620"/>
    </location>
</feature>
<sequence length="620" mass="69637">MRLHTLPVSLIALLHLCIGASCSSSTDTSNATHPPLFVAPNPRLKTYHTALSTLLPILPILAPPPTHTLLVTLATSAFKPLLYNYLCFLRYRAKWGTTSPTHEQSSGNETESNDRWSFIRRKHVYEDTQKILIVTSDQALAEELSEFGIVVWYLDAIDWDSTEAQEYIDETLEDEKLRKEFERIIRDDLFATVRMMDLLLPPTRSESNSRSAIRQIRPSVKGFGTKMLEWGSLHYQSLMLERTLVMSTLVGALVEAQQVDTRWRVQQERGWKDKWEYHDWDNEPPLIEEPFVGVKGVLLADNDAVWLSNPASFFAHHYRPQGSHPSFVVASDTDPYSPHLSQYGLSYTPCACFIYSRTSDAEAPSASPNPLPEAKEYYSPSTGAATGWRFTAICHIAMILRSIEDGLAQLIGADNAELDVEGKARLSTLRRAIAPSFQGTSLGPAMFLAEDEDPVLPVLTHEEWMETLGSFDESKIIGLLKEAGLGGALRDLINDPEAYANNARDRRKMCEDLAISKSKRTTCPNPIPEMDRTSLTIPAQNGRAFHRGIKTEVLPYDIFPPGMRYFDGGLASGERPCVVHANYATGKTKTELLKREKLWALVQDERGQYRCDAEVMDRAK</sequence>
<dbReference type="OMA" id="CVVHANY"/>
<feature type="signal peptide" evidence="1">
    <location>
        <begin position="1"/>
        <end position="19"/>
    </location>
</feature>
<dbReference type="PROSITE" id="PS51257">
    <property type="entry name" value="PROKAR_LIPOPROTEIN"/>
    <property type="match status" value="1"/>
</dbReference>
<dbReference type="InParanoid" id="U5HE26"/>
<dbReference type="EMBL" id="GL541714">
    <property type="protein sequence ID" value="KDE04150.1"/>
    <property type="molecule type" value="Genomic_DNA"/>
</dbReference>
<dbReference type="EnsemblFungi" id="MVLG_05376T0">
    <property type="protein sequence ID" value="MVLG_05376T0"/>
    <property type="gene ID" value="MVLG_05376"/>
</dbReference>
<reference evidence="2 4" key="3">
    <citation type="journal article" date="2015" name="BMC Genomics">
        <title>Sex and parasites: genomic and transcriptomic analysis of Microbotryum lychnidis-dioicae, the biotrophic and plant-castrating anther smut fungus.</title>
        <authorList>
            <person name="Perlin M.H."/>
            <person name="Amselem J."/>
            <person name="Fontanillas E."/>
            <person name="Toh S.S."/>
            <person name="Chen Z."/>
            <person name="Goldberg J."/>
            <person name="Duplessis S."/>
            <person name="Henrissat B."/>
            <person name="Young S."/>
            <person name="Zeng Q."/>
            <person name="Aguileta G."/>
            <person name="Petit E."/>
            <person name="Badouin H."/>
            <person name="Andrews J."/>
            <person name="Razeeq D."/>
            <person name="Gabaldon T."/>
            <person name="Quesneville H."/>
            <person name="Giraud T."/>
            <person name="Hood M.E."/>
            <person name="Schultz D.J."/>
            <person name="Cuomo C.A."/>
        </authorList>
    </citation>
    <scope>NUCLEOTIDE SEQUENCE [LARGE SCALE GENOMIC DNA]</scope>
    <source>
        <strain evidence="4">p1A1 Lamole</strain>
        <strain evidence="2">P1A1 Lamole</strain>
    </source>
</reference>
<reference evidence="3" key="4">
    <citation type="submission" date="2015-06" db="UniProtKB">
        <authorList>
            <consortium name="EnsemblFungi"/>
        </authorList>
    </citation>
    <scope>IDENTIFICATION</scope>
</reference>
<evidence type="ECO:0000256" key="1">
    <source>
        <dbReference type="SAM" id="SignalP"/>
    </source>
</evidence>
<dbReference type="Proteomes" id="UP000017200">
    <property type="component" value="Unassembled WGS sequence"/>
</dbReference>
<evidence type="ECO:0000313" key="3">
    <source>
        <dbReference type="EnsemblFungi" id="MVLG_05376T0"/>
    </source>
</evidence>